<protein>
    <recommendedName>
        <fullName evidence="4 8">Signal peptidase I</fullName>
        <ecNumber evidence="4 8">3.4.21.89</ecNumber>
    </recommendedName>
</protein>
<dbReference type="RefSeq" id="WP_132026546.1">
    <property type="nucleotide sequence ID" value="NZ_CP068564.1"/>
</dbReference>
<dbReference type="InterPro" id="IPR019533">
    <property type="entry name" value="Peptidase_S26"/>
</dbReference>
<dbReference type="InterPro" id="IPR019758">
    <property type="entry name" value="Pept_S26A_signal_pept_1_CS"/>
</dbReference>
<dbReference type="SUPFAM" id="SSF51306">
    <property type="entry name" value="LexA/Signal peptidase"/>
    <property type="match status" value="1"/>
</dbReference>
<proteinExistence type="inferred from homology"/>
<dbReference type="GO" id="GO:0009003">
    <property type="term" value="F:signal peptidase activity"/>
    <property type="evidence" value="ECO:0007669"/>
    <property type="project" value="UniProtKB-EC"/>
</dbReference>
<evidence type="ECO:0000256" key="3">
    <source>
        <dbReference type="ARBA" id="ARBA00009370"/>
    </source>
</evidence>
<keyword evidence="6 8" id="KW-0378">Hydrolase</keyword>
<comment type="subcellular location">
    <subcellularLocation>
        <location evidence="2">Cell membrane</location>
        <topology evidence="2">Single-pass type II membrane protein</topology>
    </subcellularLocation>
    <subcellularLocation>
        <location evidence="8">Membrane</location>
        <topology evidence="8">Single-pass type II membrane protein</topology>
    </subcellularLocation>
</comment>
<keyword evidence="5 8" id="KW-0645">Protease</keyword>
<dbReference type="Proteomes" id="UP000294567">
    <property type="component" value="Unassembled WGS sequence"/>
</dbReference>
<dbReference type="Gene3D" id="2.10.109.10">
    <property type="entry name" value="Umud Fragment, subunit A"/>
    <property type="match status" value="1"/>
</dbReference>
<dbReference type="PROSITE" id="PS00761">
    <property type="entry name" value="SPASE_I_3"/>
    <property type="match status" value="1"/>
</dbReference>
<dbReference type="GO" id="GO:0004252">
    <property type="term" value="F:serine-type endopeptidase activity"/>
    <property type="evidence" value="ECO:0007669"/>
    <property type="project" value="InterPro"/>
</dbReference>
<dbReference type="GO" id="GO:0005886">
    <property type="term" value="C:plasma membrane"/>
    <property type="evidence" value="ECO:0007669"/>
    <property type="project" value="UniProtKB-SubCell"/>
</dbReference>
<dbReference type="PANTHER" id="PTHR43390:SF1">
    <property type="entry name" value="CHLOROPLAST PROCESSING PEPTIDASE"/>
    <property type="match status" value="1"/>
</dbReference>
<feature type="domain" description="Peptidase S26" evidence="9">
    <location>
        <begin position="5"/>
        <end position="176"/>
    </location>
</feature>
<dbReference type="EMBL" id="SMAE01000003">
    <property type="protein sequence ID" value="TCS90844.1"/>
    <property type="molecule type" value="Genomic_DNA"/>
</dbReference>
<evidence type="ECO:0000313" key="11">
    <source>
        <dbReference type="Proteomes" id="UP000294567"/>
    </source>
</evidence>
<evidence type="ECO:0000259" key="9">
    <source>
        <dbReference type="Pfam" id="PF10502"/>
    </source>
</evidence>
<evidence type="ECO:0000256" key="6">
    <source>
        <dbReference type="ARBA" id="ARBA00022801"/>
    </source>
</evidence>
<sequence>MKKMIIEWMKSIVIALLLAFTITYFISGTKVYGSSMYPTLFHDDFLIIFNSKKNINRGDIVVINTDLEINSKDLEELGPIRKKMAGNTKKIVKRVIAVEGDSIMISEGKVYLNGKELKEEYVNGDLTNGSLYIEEIPKGKMFVMGDNRYVSLDSRDERIGLVDKEDIVGKVIFRIYPFSKFGKLK</sequence>
<gene>
    <name evidence="10" type="ORF">EDD65_103155</name>
</gene>
<evidence type="ECO:0000256" key="8">
    <source>
        <dbReference type="RuleBase" id="RU362042"/>
    </source>
</evidence>
<comment type="catalytic activity">
    <reaction evidence="1 8">
        <text>Cleavage of hydrophobic, N-terminal signal or leader sequences from secreted and periplasmic proteins.</text>
        <dbReference type="EC" id="3.4.21.89"/>
    </reaction>
</comment>
<dbReference type="Pfam" id="PF10502">
    <property type="entry name" value="Peptidase_S26"/>
    <property type="match status" value="1"/>
</dbReference>
<dbReference type="OrthoDB" id="9802919at2"/>
<comment type="caution">
    <text evidence="10">The sequence shown here is derived from an EMBL/GenBank/DDBJ whole genome shotgun (WGS) entry which is preliminary data.</text>
</comment>
<evidence type="ECO:0000256" key="5">
    <source>
        <dbReference type="ARBA" id="ARBA00022670"/>
    </source>
</evidence>
<dbReference type="GO" id="GO:0006465">
    <property type="term" value="P:signal peptide processing"/>
    <property type="evidence" value="ECO:0007669"/>
    <property type="project" value="InterPro"/>
</dbReference>
<name>A0A4R3KZB7_9FIRM</name>
<reference evidence="10 11" key="1">
    <citation type="submission" date="2019-03" db="EMBL/GenBank/DDBJ databases">
        <title>Genomic Encyclopedia of Type Strains, Phase IV (KMG-IV): sequencing the most valuable type-strain genomes for metagenomic binning, comparative biology and taxonomic classification.</title>
        <authorList>
            <person name="Goeker M."/>
        </authorList>
    </citation>
    <scope>NUCLEOTIDE SEQUENCE [LARGE SCALE GENOMIC DNA]</scope>
    <source>
        <strain evidence="10 11">DSM 26752</strain>
    </source>
</reference>
<feature type="active site" evidence="7">
    <location>
        <position position="35"/>
    </location>
</feature>
<dbReference type="InterPro" id="IPR019756">
    <property type="entry name" value="Pept_S26A_signal_pept_1_Ser-AS"/>
</dbReference>
<evidence type="ECO:0000313" key="10">
    <source>
        <dbReference type="EMBL" id="TCS90844.1"/>
    </source>
</evidence>
<keyword evidence="11" id="KW-1185">Reference proteome</keyword>
<comment type="similarity">
    <text evidence="3 8">Belongs to the peptidase S26 family.</text>
</comment>
<feature type="active site" evidence="7">
    <location>
        <position position="93"/>
    </location>
</feature>
<dbReference type="InterPro" id="IPR000223">
    <property type="entry name" value="Pept_S26A_signal_pept_1"/>
</dbReference>
<dbReference type="CDD" id="cd06530">
    <property type="entry name" value="S26_SPase_I"/>
    <property type="match status" value="1"/>
</dbReference>
<organism evidence="10 11">
    <name type="scientific">Keratinibaculum paraultunense</name>
    <dbReference type="NCBI Taxonomy" id="1278232"/>
    <lineage>
        <taxon>Bacteria</taxon>
        <taxon>Bacillati</taxon>
        <taxon>Bacillota</taxon>
        <taxon>Tissierellia</taxon>
        <taxon>Tissierellales</taxon>
        <taxon>Tepidimicrobiaceae</taxon>
        <taxon>Keratinibaculum</taxon>
    </lineage>
</organism>
<evidence type="ECO:0000256" key="4">
    <source>
        <dbReference type="ARBA" id="ARBA00013208"/>
    </source>
</evidence>
<dbReference type="NCBIfam" id="TIGR02227">
    <property type="entry name" value="sigpep_I_bact"/>
    <property type="match status" value="1"/>
</dbReference>
<dbReference type="InterPro" id="IPR036286">
    <property type="entry name" value="LexA/Signal_pep-like_sf"/>
</dbReference>
<dbReference type="AlphaFoldDB" id="A0A4R3KZB7"/>
<dbReference type="PRINTS" id="PR00727">
    <property type="entry name" value="LEADERPTASE"/>
</dbReference>
<evidence type="ECO:0000256" key="2">
    <source>
        <dbReference type="ARBA" id="ARBA00004401"/>
    </source>
</evidence>
<dbReference type="PANTHER" id="PTHR43390">
    <property type="entry name" value="SIGNAL PEPTIDASE I"/>
    <property type="match status" value="1"/>
</dbReference>
<accession>A0A4R3KZB7</accession>
<evidence type="ECO:0000256" key="7">
    <source>
        <dbReference type="PIRSR" id="PIRSR600223-1"/>
    </source>
</evidence>
<dbReference type="PROSITE" id="PS00501">
    <property type="entry name" value="SPASE_I_1"/>
    <property type="match status" value="1"/>
</dbReference>
<evidence type="ECO:0000256" key="1">
    <source>
        <dbReference type="ARBA" id="ARBA00000677"/>
    </source>
</evidence>
<dbReference type="EC" id="3.4.21.89" evidence="4 8"/>